<protein>
    <submittedName>
        <fullName evidence="1">Uncharacterized protein</fullName>
    </submittedName>
</protein>
<gene>
    <name evidence="1" type="ORF">S06H3_66486</name>
</gene>
<sequence>KYLEKMKVISKKLDENEIYHTINILYGHPGETYKTINETNDYLVKLFKNKHFILPNYS</sequence>
<feature type="non-terminal residue" evidence="1">
    <location>
        <position position="1"/>
    </location>
</feature>
<comment type="caution">
    <text evidence="1">The sequence shown here is derived from an EMBL/GenBank/DDBJ whole genome shotgun (WGS) entry which is preliminary data.</text>
</comment>
<name>X1SJG3_9ZZZZ</name>
<reference evidence="1" key="1">
    <citation type="journal article" date="2014" name="Front. Microbiol.">
        <title>High frequency of phylogenetically diverse reductive dehalogenase-homologous genes in deep subseafloor sedimentary metagenomes.</title>
        <authorList>
            <person name="Kawai M."/>
            <person name="Futagami T."/>
            <person name="Toyoda A."/>
            <person name="Takaki Y."/>
            <person name="Nishi S."/>
            <person name="Hori S."/>
            <person name="Arai W."/>
            <person name="Tsubouchi T."/>
            <person name="Morono Y."/>
            <person name="Uchiyama I."/>
            <person name="Ito T."/>
            <person name="Fujiyama A."/>
            <person name="Inagaki F."/>
            <person name="Takami H."/>
        </authorList>
    </citation>
    <scope>NUCLEOTIDE SEQUENCE</scope>
    <source>
        <strain evidence="1">Expedition CK06-06</strain>
    </source>
</reference>
<accession>X1SJG3</accession>
<feature type="non-terminal residue" evidence="1">
    <location>
        <position position="58"/>
    </location>
</feature>
<organism evidence="1">
    <name type="scientific">marine sediment metagenome</name>
    <dbReference type="NCBI Taxonomy" id="412755"/>
    <lineage>
        <taxon>unclassified sequences</taxon>
        <taxon>metagenomes</taxon>
        <taxon>ecological metagenomes</taxon>
    </lineage>
</organism>
<dbReference type="AlphaFoldDB" id="X1SJG3"/>
<proteinExistence type="predicted"/>
<dbReference type="EMBL" id="BARV01045344">
    <property type="protein sequence ID" value="GAI67934.1"/>
    <property type="molecule type" value="Genomic_DNA"/>
</dbReference>
<evidence type="ECO:0000313" key="1">
    <source>
        <dbReference type="EMBL" id="GAI67934.1"/>
    </source>
</evidence>